<dbReference type="AlphaFoldDB" id="A0AA88EDS5"/>
<name>A0AA88EDS5_FICCA</name>
<dbReference type="Proteomes" id="UP001187192">
    <property type="component" value="Unassembled WGS sequence"/>
</dbReference>
<keyword evidence="2" id="KW-1185">Reference proteome</keyword>
<protein>
    <submittedName>
        <fullName evidence="1">Uncharacterized protein</fullName>
    </submittedName>
</protein>
<evidence type="ECO:0000313" key="2">
    <source>
        <dbReference type="Proteomes" id="UP001187192"/>
    </source>
</evidence>
<sequence>MPDPPLSSFFEAPICSTSWRKSLEDLDFFKYGLLWKCYDKGAGKWSEGFCPPVLAADTVILFPGWIYGGTKGDPFMMAPVVDQTTD</sequence>
<comment type="caution">
    <text evidence="1">The sequence shown here is derived from an EMBL/GenBank/DDBJ whole genome shotgun (WGS) entry which is preliminary data.</text>
</comment>
<reference evidence="1" key="1">
    <citation type="submission" date="2023-07" db="EMBL/GenBank/DDBJ databases">
        <title>draft genome sequence of fig (Ficus carica).</title>
        <authorList>
            <person name="Takahashi T."/>
            <person name="Nishimura K."/>
        </authorList>
    </citation>
    <scope>NUCLEOTIDE SEQUENCE</scope>
</reference>
<organism evidence="1 2">
    <name type="scientific">Ficus carica</name>
    <name type="common">Common fig</name>
    <dbReference type="NCBI Taxonomy" id="3494"/>
    <lineage>
        <taxon>Eukaryota</taxon>
        <taxon>Viridiplantae</taxon>
        <taxon>Streptophyta</taxon>
        <taxon>Embryophyta</taxon>
        <taxon>Tracheophyta</taxon>
        <taxon>Spermatophyta</taxon>
        <taxon>Magnoliopsida</taxon>
        <taxon>eudicotyledons</taxon>
        <taxon>Gunneridae</taxon>
        <taxon>Pentapetalae</taxon>
        <taxon>rosids</taxon>
        <taxon>fabids</taxon>
        <taxon>Rosales</taxon>
        <taxon>Moraceae</taxon>
        <taxon>Ficeae</taxon>
        <taxon>Ficus</taxon>
    </lineage>
</organism>
<accession>A0AA88EDS5</accession>
<proteinExistence type="predicted"/>
<feature type="non-terminal residue" evidence="1">
    <location>
        <position position="86"/>
    </location>
</feature>
<evidence type="ECO:0000313" key="1">
    <source>
        <dbReference type="EMBL" id="GMN72939.1"/>
    </source>
</evidence>
<dbReference type="EMBL" id="BTGU01018215">
    <property type="protein sequence ID" value="GMN72939.1"/>
    <property type="molecule type" value="Genomic_DNA"/>
</dbReference>
<gene>
    <name evidence="1" type="ORF">TIFTF001_055677</name>
</gene>